<evidence type="ECO:0000313" key="2">
    <source>
        <dbReference type="EMBL" id="DAE22166.1"/>
    </source>
</evidence>
<name>A0A8S5QSI4_9CAUD</name>
<feature type="compositionally biased region" description="Basic and acidic residues" evidence="1">
    <location>
        <begin position="37"/>
        <end position="48"/>
    </location>
</feature>
<proteinExistence type="predicted"/>
<sequence length="78" mass="8173">MGDAGANSASPSLFLFPLLFLMGGASAPPGGRNARRTHGERTESEICRRPMPPHISGSGRSHLPGGTKSGGHYRWAMA</sequence>
<protein>
    <submittedName>
        <fullName evidence="2">Uncharacterized protein</fullName>
    </submittedName>
</protein>
<organism evidence="2">
    <name type="scientific">Siphoviridae sp. ctLsx2</name>
    <dbReference type="NCBI Taxonomy" id="2826254"/>
    <lineage>
        <taxon>Viruses</taxon>
        <taxon>Duplodnaviria</taxon>
        <taxon>Heunggongvirae</taxon>
        <taxon>Uroviricota</taxon>
        <taxon>Caudoviricetes</taxon>
    </lineage>
</organism>
<dbReference type="EMBL" id="BK015728">
    <property type="protein sequence ID" value="DAE22166.1"/>
    <property type="molecule type" value="Genomic_DNA"/>
</dbReference>
<reference evidence="2" key="1">
    <citation type="journal article" date="2021" name="Proc. Natl. Acad. Sci. U.S.A.">
        <title>A Catalog of Tens of Thousands of Viruses from Human Metagenomes Reveals Hidden Associations with Chronic Diseases.</title>
        <authorList>
            <person name="Tisza M.J."/>
            <person name="Buck C.B."/>
        </authorList>
    </citation>
    <scope>NUCLEOTIDE SEQUENCE</scope>
    <source>
        <strain evidence="2">CtLsx2</strain>
    </source>
</reference>
<accession>A0A8S5QSI4</accession>
<feature type="region of interest" description="Disordered" evidence="1">
    <location>
        <begin position="26"/>
        <end position="78"/>
    </location>
</feature>
<evidence type="ECO:0000256" key="1">
    <source>
        <dbReference type="SAM" id="MobiDB-lite"/>
    </source>
</evidence>